<dbReference type="SUPFAM" id="SSF46689">
    <property type="entry name" value="Homeodomain-like"/>
    <property type="match status" value="1"/>
</dbReference>
<dbReference type="EMBL" id="BMIN01000007">
    <property type="protein sequence ID" value="GGD11594.1"/>
    <property type="molecule type" value="Genomic_DNA"/>
</dbReference>
<keyword evidence="3" id="KW-0804">Transcription</keyword>
<dbReference type="Proteomes" id="UP000642571">
    <property type="component" value="Unassembled WGS sequence"/>
</dbReference>
<dbReference type="InterPro" id="IPR018060">
    <property type="entry name" value="HTH_AraC"/>
</dbReference>
<dbReference type="InterPro" id="IPR020449">
    <property type="entry name" value="Tscrpt_reg_AraC-type_HTH"/>
</dbReference>
<gene>
    <name evidence="5" type="ORF">GCM10011389_18860</name>
</gene>
<dbReference type="PANTHER" id="PTHR43280:SF2">
    <property type="entry name" value="HTH-TYPE TRANSCRIPTIONAL REGULATOR EXSA"/>
    <property type="match status" value="1"/>
</dbReference>
<accession>A0ABQ1Q2L7</accession>
<dbReference type="PRINTS" id="PR00032">
    <property type="entry name" value="HTHARAC"/>
</dbReference>
<comment type="caution">
    <text evidence="5">The sequence shown here is derived from an EMBL/GenBank/DDBJ whole genome shotgun (WGS) entry which is preliminary data.</text>
</comment>
<organism evidence="5 6">
    <name type="scientific">Pontibacillus salipaludis</name>
    <dbReference type="NCBI Taxonomy" id="1697394"/>
    <lineage>
        <taxon>Bacteria</taxon>
        <taxon>Bacillati</taxon>
        <taxon>Bacillota</taxon>
        <taxon>Bacilli</taxon>
        <taxon>Bacillales</taxon>
        <taxon>Bacillaceae</taxon>
        <taxon>Pontibacillus</taxon>
    </lineage>
</organism>
<protein>
    <recommendedName>
        <fullName evidence="4">HTH araC/xylS-type domain-containing protein</fullName>
    </recommendedName>
</protein>
<dbReference type="PROSITE" id="PS01124">
    <property type="entry name" value="HTH_ARAC_FAMILY_2"/>
    <property type="match status" value="1"/>
</dbReference>
<dbReference type="Pfam" id="PF12833">
    <property type="entry name" value="HTH_18"/>
    <property type="match status" value="1"/>
</dbReference>
<dbReference type="InterPro" id="IPR009057">
    <property type="entry name" value="Homeodomain-like_sf"/>
</dbReference>
<evidence type="ECO:0000259" key="4">
    <source>
        <dbReference type="PROSITE" id="PS01124"/>
    </source>
</evidence>
<sequence>MDRTLVIDEARRFLREWQDSSKSSIGISLPAFALKGNSIYHQYQDVKKGIELFFYKGFRHVIALEEPVHWRYLDPFLSPNDQAEWEDMLKNKDQKRIKEWMYGSFLHVTPPYPEPGLLKTRLTSILAQVRRYMKTHHLDEDDLLEERYQGVFDSILHHRLLYTIVQDMLLFMSIVIERVEEKGVDYYDVVERCLVYMNEHFSHPGLSLEEVARAVNRNPSYISTLIKVQKERTYREILLHIRISEAKVLLEYSKEPIQQIAEQVGFSQANHFSRKFKEVIGISPSTYRNLKYRS</sequence>
<keyword evidence="2" id="KW-0238">DNA-binding</keyword>
<evidence type="ECO:0000256" key="1">
    <source>
        <dbReference type="ARBA" id="ARBA00023015"/>
    </source>
</evidence>
<name>A0ABQ1Q2L7_9BACI</name>
<evidence type="ECO:0000313" key="6">
    <source>
        <dbReference type="Proteomes" id="UP000642571"/>
    </source>
</evidence>
<dbReference type="InterPro" id="IPR018062">
    <property type="entry name" value="HTH_AraC-typ_CS"/>
</dbReference>
<feature type="domain" description="HTH araC/xylS-type" evidence="4">
    <location>
        <begin position="191"/>
        <end position="290"/>
    </location>
</feature>
<dbReference type="SMART" id="SM00342">
    <property type="entry name" value="HTH_ARAC"/>
    <property type="match status" value="1"/>
</dbReference>
<dbReference type="Gene3D" id="1.10.10.60">
    <property type="entry name" value="Homeodomain-like"/>
    <property type="match status" value="2"/>
</dbReference>
<dbReference type="PANTHER" id="PTHR43280">
    <property type="entry name" value="ARAC-FAMILY TRANSCRIPTIONAL REGULATOR"/>
    <property type="match status" value="1"/>
</dbReference>
<keyword evidence="6" id="KW-1185">Reference proteome</keyword>
<proteinExistence type="predicted"/>
<evidence type="ECO:0000313" key="5">
    <source>
        <dbReference type="EMBL" id="GGD11594.1"/>
    </source>
</evidence>
<keyword evidence="1" id="KW-0805">Transcription regulation</keyword>
<evidence type="ECO:0000256" key="2">
    <source>
        <dbReference type="ARBA" id="ARBA00023125"/>
    </source>
</evidence>
<dbReference type="PROSITE" id="PS00041">
    <property type="entry name" value="HTH_ARAC_FAMILY_1"/>
    <property type="match status" value="1"/>
</dbReference>
<reference evidence="6" key="1">
    <citation type="journal article" date="2019" name="Int. J. Syst. Evol. Microbiol.">
        <title>The Global Catalogue of Microorganisms (GCM) 10K type strain sequencing project: providing services to taxonomists for standard genome sequencing and annotation.</title>
        <authorList>
            <consortium name="The Broad Institute Genomics Platform"/>
            <consortium name="The Broad Institute Genome Sequencing Center for Infectious Disease"/>
            <person name="Wu L."/>
            <person name="Ma J."/>
        </authorList>
    </citation>
    <scope>NUCLEOTIDE SEQUENCE [LARGE SCALE GENOMIC DNA]</scope>
    <source>
        <strain evidence="6">CGMCC 1.15353</strain>
    </source>
</reference>
<evidence type="ECO:0000256" key="3">
    <source>
        <dbReference type="ARBA" id="ARBA00023163"/>
    </source>
</evidence>